<dbReference type="RefSeq" id="WP_143947974.1">
    <property type="nucleotide sequence ID" value="NZ_BAABMB010000002.1"/>
</dbReference>
<comment type="function">
    <text evidence="1">Required for the efficient initiation of filament assembly.</text>
</comment>
<evidence type="ECO:0000256" key="3">
    <source>
        <dbReference type="ARBA" id="ARBA00022795"/>
    </source>
</evidence>
<dbReference type="AlphaFoldDB" id="A0A556ATI7"/>
<evidence type="ECO:0000313" key="5">
    <source>
        <dbReference type="Proteomes" id="UP000318405"/>
    </source>
</evidence>
<dbReference type="InterPro" id="IPR036679">
    <property type="entry name" value="FlgN-like_sf"/>
</dbReference>
<evidence type="ECO:0000256" key="2">
    <source>
        <dbReference type="ARBA" id="ARBA00007703"/>
    </source>
</evidence>
<proteinExistence type="inferred from homology"/>
<keyword evidence="5" id="KW-1185">Reference proteome</keyword>
<dbReference type="Proteomes" id="UP000318405">
    <property type="component" value="Unassembled WGS sequence"/>
</dbReference>
<dbReference type="GO" id="GO:0044780">
    <property type="term" value="P:bacterial-type flagellum assembly"/>
    <property type="evidence" value="ECO:0007669"/>
    <property type="project" value="InterPro"/>
</dbReference>
<keyword evidence="3" id="KW-1005">Bacterial flagellum biogenesis</keyword>
<dbReference type="Pfam" id="PF05130">
    <property type="entry name" value="FlgN"/>
    <property type="match status" value="1"/>
</dbReference>
<dbReference type="Gene3D" id="1.20.58.300">
    <property type="entry name" value="FlgN-like"/>
    <property type="match status" value="1"/>
</dbReference>
<organism evidence="4 5">
    <name type="scientific">Verticiella sediminum</name>
    <dbReference type="NCBI Taxonomy" id="1247510"/>
    <lineage>
        <taxon>Bacteria</taxon>
        <taxon>Pseudomonadati</taxon>
        <taxon>Pseudomonadota</taxon>
        <taxon>Betaproteobacteria</taxon>
        <taxon>Burkholderiales</taxon>
        <taxon>Alcaligenaceae</taxon>
        <taxon>Verticiella</taxon>
    </lineage>
</organism>
<accession>A0A556ATI7</accession>
<dbReference type="InterPro" id="IPR007809">
    <property type="entry name" value="FlgN-like"/>
</dbReference>
<dbReference type="OrthoDB" id="8641527at2"/>
<comment type="similarity">
    <text evidence="2">Belongs to the FlgN family.</text>
</comment>
<name>A0A556ATI7_9BURK</name>
<gene>
    <name evidence="4" type="ORF">FOZ76_09805</name>
</gene>
<dbReference type="SUPFAM" id="SSF140566">
    <property type="entry name" value="FlgN-like"/>
    <property type="match status" value="1"/>
</dbReference>
<keyword evidence="4" id="KW-0966">Cell projection</keyword>
<protein>
    <submittedName>
        <fullName evidence="4">Flagellar protein FlgN</fullName>
    </submittedName>
</protein>
<reference evidence="4 5" key="1">
    <citation type="submission" date="2019-07" db="EMBL/GenBank/DDBJ databases">
        <title>Qingshengfaniella alkalisoli gen. nov., sp. nov., isolated from saline soil.</title>
        <authorList>
            <person name="Xu L."/>
            <person name="Huang X.-X."/>
            <person name="Sun J.-Q."/>
        </authorList>
    </citation>
    <scope>NUCLEOTIDE SEQUENCE [LARGE SCALE GENOMIC DNA]</scope>
    <source>
        <strain evidence="4 5">DSM 27279</strain>
    </source>
</reference>
<keyword evidence="4" id="KW-0282">Flagellum</keyword>
<sequence>MSTALNHCMERELAVLRDFTALLEEETAALSTRAEPDVLAQLAERKMFARDALANLAAERDAVLAAIGLPIGHAGTQQAADADAELYVCWQDLLAAAGQARALNERNGMLVRAHLRNAQQAVRAIRVATGADLYGADGRQPSAAALGPRLY</sequence>
<dbReference type="EMBL" id="VLTJ01000020">
    <property type="protein sequence ID" value="TSH95685.1"/>
    <property type="molecule type" value="Genomic_DNA"/>
</dbReference>
<comment type="caution">
    <text evidence="4">The sequence shown here is derived from an EMBL/GenBank/DDBJ whole genome shotgun (WGS) entry which is preliminary data.</text>
</comment>
<keyword evidence="4" id="KW-0969">Cilium</keyword>
<evidence type="ECO:0000313" key="4">
    <source>
        <dbReference type="EMBL" id="TSH95685.1"/>
    </source>
</evidence>
<evidence type="ECO:0000256" key="1">
    <source>
        <dbReference type="ARBA" id="ARBA00002397"/>
    </source>
</evidence>